<dbReference type="Pfam" id="PF06439">
    <property type="entry name" value="3keto-disac_hyd"/>
    <property type="match status" value="1"/>
</dbReference>
<reference evidence="2" key="1">
    <citation type="journal article" date="2013" name="Environ. Microbiol.">
        <title>Seasonally variable intestinal metagenomes of the red palm weevil (Rhynchophorus ferrugineus).</title>
        <authorList>
            <person name="Jia S."/>
            <person name="Zhang X."/>
            <person name="Zhang G."/>
            <person name="Yin A."/>
            <person name="Zhang S."/>
            <person name="Li F."/>
            <person name="Wang L."/>
            <person name="Zhao D."/>
            <person name="Yun Q."/>
            <person name="Tala"/>
            <person name="Wang J."/>
            <person name="Sun G."/>
            <person name="Baabdullah M."/>
            <person name="Yu X."/>
            <person name="Hu S."/>
            <person name="Al-Mssallem I.S."/>
            <person name="Yu J."/>
        </authorList>
    </citation>
    <scope>NUCLEOTIDE SEQUENCE</scope>
</reference>
<protein>
    <submittedName>
        <fullName evidence="2">DUF1080</fullName>
    </submittedName>
</protein>
<proteinExistence type="predicted"/>
<accession>A0A060BU41</accession>
<name>A0A060BU41_9ACTN</name>
<dbReference type="InterPro" id="IPR010496">
    <property type="entry name" value="AL/BT2_dom"/>
</dbReference>
<dbReference type="EMBL" id="KF120621">
    <property type="protein sequence ID" value="AIA87898.1"/>
    <property type="molecule type" value="Genomic_DNA"/>
</dbReference>
<dbReference type="GO" id="GO:0016787">
    <property type="term" value="F:hydrolase activity"/>
    <property type="evidence" value="ECO:0007669"/>
    <property type="project" value="InterPro"/>
</dbReference>
<dbReference type="AlphaFoldDB" id="A0A060BU41"/>
<evidence type="ECO:0000259" key="1">
    <source>
        <dbReference type="Pfam" id="PF06439"/>
    </source>
</evidence>
<organism evidence="2">
    <name type="scientific">uncultured Streptomyces sp</name>
    <dbReference type="NCBI Taxonomy" id="174707"/>
    <lineage>
        <taxon>Bacteria</taxon>
        <taxon>Bacillati</taxon>
        <taxon>Actinomycetota</taxon>
        <taxon>Actinomycetes</taxon>
        <taxon>Kitasatosporales</taxon>
        <taxon>Streptomycetaceae</taxon>
        <taxon>Streptomyces</taxon>
        <taxon>environmental samples</taxon>
    </lineage>
</organism>
<dbReference type="Gene3D" id="2.60.120.560">
    <property type="entry name" value="Exo-inulinase, domain 1"/>
    <property type="match status" value="1"/>
</dbReference>
<sequence>MGYQADLGQTYYGALYDESRRKKTLVQPDAEVIAKALKLNEWNEYRIRAEGRHIQLWINGVQTVDYTEPDESIPQVGYIGLQIHGGGKALAQYKDIKIEELGDH</sequence>
<evidence type="ECO:0000313" key="2">
    <source>
        <dbReference type="EMBL" id="AIA87898.1"/>
    </source>
</evidence>
<feature type="domain" description="3-keto-alpha-glucoside-1,2-lyase/3-keto-2-hydroxy-glucal hydratase" evidence="1">
    <location>
        <begin position="10"/>
        <end position="99"/>
    </location>
</feature>